<sequence length="64" mass="7105">MLIYSHDNDESMTSCTSIRHPLQQQKVIPSTAPNQVAETLVANLTLDEIDDMGDRVSDCTADRL</sequence>
<comment type="caution">
    <text evidence="1">The sequence shown here is derived from an EMBL/GenBank/DDBJ whole genome shotgun (WGS) entry which is preliminary data.</text>
</comment>
<protein>
    <submittedName>
        <fullName evidence="1">Uncharacterized protein</fullName>
    </submittedName>
</protein>
<name>A0A6G1F3X6_9ORYZ</name>
<dbReference type="AlphaFoldDB" id="A0A6G1F3X6"/>
<organism evidence="1 2">
    <name type="scientific">Oryza meyeriana var. granulata</name>
    <dbReference type="NCBI Taxonomy" id="110450"/>
    <lineage>
        <taxon>Eukaryota</taxon>
        <taxon>Viridiplantae</taxon>
        <taxon>Streptophyta</taxon>
        <taxon>Embryophyta</taxon>
        <taxon>Tracheophyta</taxon>
        <taxon>Spermatophyta</taxon>
        <taxon>Magnoliopsida</taxon>
        <taxon>Liliopsida</taxon>
        <taxon>Poales</taxon>
        <taxon>Poaceae</taxon>
        <taxon>BOP clade</taxon>
        <taxon>Oryzoideae</taxon>
        <taxon>Oryzeae</taxon>
        <taxon>Oryzinae</taxon>
        <taxon>Oryza</taxon>
        <taxon>Oryza meyeriana</taxon>
    </lineage>
</organism>
<gene>
    <name evidence="1" type="ORF">E2562_005546</name>
</gene>
<dbReference type="EMBL" id="SPHZ02000001">
    <property type="protein sequence ID" value="KAF0931581.1"/>
    <property type="molecule type" value="Genomic_DNA"/>
</dbReference>
<evidence type="ECO:0000313" key="2">
    <source>
        <dbReference type="Proteomes" id="UP000479710"/>
    </source>
</evidence>
<keyword evidence="2" id="KW-1185">Reference proteome</keyword>
<dbReference type="Proteomes" id="UP000479710">
    <property type="component" value="Unassembled WGS sequence"/>
</dbReference>
<proteinExistence type="predicted"/>
<reference evidence="1 2" key="1">
    <citation type="submission" date="2019-11" db="EMBL/GenBank/DDBJ databases">
        <title>Whole genome sequence of Oryza granulata.</title>
        <authorList>
            <person name="Li W."/>
        </authorList>
    </citation>
    <scope>NUCLEOTIDE SEQUENCE [LARGE SCALE GENOMIC DNA]</scope>
    <source>
        <strain evidence="2">cv. Menghai</strain>
        <tissue evidence="1">Leaf</tissue>
    </source>
</reference>
<evidence type="ECO:0000313" key="1">
    <source>
        <dbReference type="EMBL" id="KAF0931581.1"/>
    </source>
</evidence>
<accession>A0A6G1F3X6</accession>